<organism evidence="1 2">
    <name type="scientific">Arsenicicoccus piscis</name>
    <dbReference type="NCBI Taxonomy" id="673954"/>
    <lineage>
        <taxon>Bacteria</taxon>
        <taxon>Bacillati</taxon>
        <taxon>Actinomycetota</taxon>
        <taxon>Actinomycetes</taxon>
        <taxon>Micrococcales</taxon>
        <taxon>Intrasporangiaceae</taxon>
        <taxon>Arsenicicoccus</taxon>
    </lineage>
</organism>
<evidence type="ECO:0000313" key="1">
    <source>
        <dbReference type="EMBL" id="GMA18788.1"/>
    </source>
</evidence>
<comment type="caution">
    <text evidence="1">The sequence shown here is derived from an EMBL/GenBank/DDBJ whole genome shotgun (WGS) entry which is preliminary data.</text>
</comment>
<protein>
    <recommendedName>
        <fullName evidence="3">SRPBCC family protein</fullName>
    </recommendedName>
</protein>
<dbReference type="RefSeq" id="WP_241443188.1">
    <property type="nucleotide sequence ID" value="NZ_BSUJ01000001.1"/>
</dbReference>
<sequence length="166" mass="18007">MTTARRAGSFAVRVASAQPPREAWRRLVDLDRHTRAVPLTRLLVREERDGAAAMPSSAALVRGSTFTARTRVGPVVLDDVMVVEEATAPDDGTQHQPAAPGVWRIRKIGKVIRGDVQAVVAADGAGSEVTWRQVYDVRGVPRPLVRWSAPLVGLGYRVVLARILAD</sequence>
<gene>
    <name evidence="1" type="ORF">GCM10025862_08090</name>
</gene>
<evidence type="ECO:0008006" key="3">
    <source>
        <dbReference type="Google" id="ProtNLM"/>
    </source>
</evidence>
<dbReference type="SUPFAM" id="SSF55961">
    <property type="entry name" value="Bet v1-like"/>
    <property type="match status" value="1"/>
</dbReference>
<keyword evidence="2" id="KW-1185">Reference proteome</keyword>
<dbReference type="EMBL" id="BSUJ01000001">
    <property type="protein sequence ID" value="GMA18788.1"/>
    <property type="molecule type" value="Genomic_DNA"/>
</dbReference>
<evidence type="ECO:0000313" key="2">
    <source>
        <dbReference type="Proteomes" id="UP001157109"/>
    </source>
</evidence>
<name>A0ABQ6HM91_9MICO</name>
<reference evidence="2" key="1">
    <citation type="journal article" date="2019" name="Int. J. Syst. Evol. Microbiol.">
        <title>The Global Catalogue of Microorganisms (GCM) 10K type strain sequencing project: providing services to taxonomists for standard genome sequencing and annotation.</title>
        <authorList>
            <consortium name="The Broad Institute Genomics Platform"/>
            <consortium name="The Broad Institute Genome Sequencing Center for Infectious Disease"/>
            <person name="Wu L."/>
            <person name="Ma J."/>
        </authorList>
    </citation>
    <scope>NUCLEOTIDE SEQUENCE [LARGE SCALE GENOMIC DNA]</scope>
    <source>
        <strain evidence="2">NBRC 105830</strain>
    </source>
</reference>
<proteinExistence type="predicted"/>
<dbReference type="Proteomes" id="UP001157109">
    <property type="component" value="Unassembled WGS sequence"/>
</dbReference>
<accession>A0ABQ6HM91</accession>